<evidence type="ECO:0000259" key="3">
    <source>
        <dbReference type="PROSITE" id="PS50158"/>
    </source>
</evidence>
<evidence type="ECO:0000313" key="4">
    <source>
        <dbReference type="EMBL" id="KAK1677741.1"/>
    </source>
</evidence>
<dbReference type="PROSITE" id="PS50158">
    <property type="entry name" value="ZF_CCHC"/>
    <property type="match status" value="1"/>
</dbReference>
<organism evidence="4 5">
    <name type="scientific">Lolium multiflorum</name>
    <name type="common">Italian ryegrass</name>
    <name type="synonym">Lolium perenne subsp. multiflorum</name>
    <dbReference type="NCBI Taxonomy" id="4521"/>
    <lineage>
        <taxon>Eukaryota</taxon>
        <taxon>Viridiplantae</taxon>
        <taxon>Streptophyta</taxon>
        <taxon>Embryophyta</taxon>
        <taxon>Tracheophyta</taxon>
        <taxon>Spermatophyta</taxon>
        <taxon>Magnoliopsida</taxon>
        <taxon>Liliopsida</taxon>
        <taxon>Poales</taxon>
        <taxon>Poaceae</taxon>
        <taxon>BOP clade</taxon>
        <taxon>Pooideae</taxon>
        <taxon>Poodae</taxon>
        <taxon>Poeae</taxon>
        <taxon>Poeae Chloroplast Group 2 (Poeae type)</taxon>
        <taxon>Loliodinae</taxon>
        <taxon>Loliinae</taxon>
        <taxon>Lolium</taxon>
    </lineage>
</organism>
<evidence type="ECO:0000256" key="1">
    <source>
        <dbReference type="PROSITE-ProRule" id="PRU00047"/>
    </source>
</evidence>
<dbReference type="Proteomes" id="UP001231189">
    <property type="component" value="Unassembled WGS sequence"/>
</dbReference>
<dbReference type="SMART" id="SM00343">
    <property type="entry name" value="ZnF_C2HC"/>
    <property type="match status" value="1"/>
</dbReference>
<dbReference type="Pfam" id="PF00098">
    <property type="entry name" value="zf-CCHC"/>
    <property type="match status" value="1"/>
</dbReference>
<dbReference type="InterPro" id="IPR001878">
    <property type="entry name" value="Znf_CCHC"/>
</dbReference>
<keyword evidence="1" id="KW-0863">Zinc-finger</keyword>
<dbReference type="GO" id="GO:0008270">
    <property type="term" value="F:zinc ion binding"/>
    <property type="evidence" value="ECO:0007669"/>
    <property type="project" value="UniProtKB-KW"/>
</dbReference>
<sequence>MYATVGDRAGDTEGDLAISLPALVPPAGKDVRSPERPLGSRFWALRTGEDCEEDGEDDGDEGSDGFSVSSGGVGDRSASYLCHPPSPAADADLVEGTQDLNRRHRKRLQRRDEQRMAARAAIFFTQPEGMNLSSPLPMGNRSGSVGKLTMPVIEPSVFVDESLEGWTTVRRRRWSPASVAKVRDLRSKEVSNFRALGQAGLRAGANFHPIPPGPSRPRQRLPVDRSAGHQGPSRARVGTDLAGFAFRKFLGLAWKKCEAAAPVVRRRRVEIVMSGDGGGGGFQQGRGGFNPGRGGAGPGRGDYGNGQGRGDYGNGAGRGDYGNGGGQNYGHVAGHGDYGMARNGYGGGRGGYNNGRGGFVPRGRHSQGPGRGNAGFGGGRSYQGNAFAGGGGNRNFVQGESSGTAGHDFNSSWGGSNGVFQRGGNFIANSNRYGGNQQRWNSSRSGAFVNRNRGQEMDGVVRGGIDADLLQQTVQAVVAAVTAATKTNDANIVQAPVANVSQAPDLVTDVGQRVEEPVAVPNLEGQQQKDVAQVIPDGADMTANDMEAETQGASKKKKEDKAGCFRCKKPGHYIDDCPTPYCDICESIHHVTSACHLLNAPKPTAILHGYANEALMFFELACGVFKPKAENPKLAKVTVEGDAMTIPEIIEQLKKIVPSEKFNWEVFHLKENIYRVKLPSKLEVQRLKNFGTYICTDRESCLAFDSWSSVEEPLYMLPEVWVRVSGLPSDIRSDYLALWGVGTLFGKTLDVDMAYTRKNKVLRIKIGCLDHRLIPADSDMFIRRGFYKLRFEVEIEDKNQEVNMEDANNDVDGENGENQGGGKNGDAHDMDMDHRGNDKEEASKENSHDGSTTHNGVAGMQEQCGIVEAVRVGTMEINLSSPGNVYVAKNLNQKELSFNSLSHELFPALHDNLGANYHANSLETAAASGSVHAGLVVSSQSPAIGQMLSAAALAPQAANGEVMCADEPLLSANQRGWAPVASSQAGDRRADVAAVPTENACGGKAHDGSSAPREGRSPVAAVKLSPQKIRHAEAGRPVLSTPVTQVLQPMMGCSPGSPVHCRGVASGMNSNDFLGNKNGMNLGIVQQFDDGFFVELPNADIAYSNVDGFLEPGLISSLQRVNGSSSDKISIAKNGDSSIMGVRKPVGVVSSLMSKGKPLDNNDASALHERSNGGLSIMEIPSVILTDRPTEEEVIVFGGIPKSSLEARTSARLGGQLGVDMTQMEKAMRNAQLRDASSCAGYPYGVTLGPVVGSSVTGGTAGCYGYWMHTAPDGRSGYLVPGWLASQ</sequence>
<feature type="compositionally biased region" description="Acidic residues" evidence="2">
    <location>
        <begin position="803"/>
        <end position="815"/>
    </location>
</feature>
<keyword evidence="5" id="KW-1185">Reference proteome</keyword>
<dbReference type="PANTHER" id="PTHR33170">
    <property type="entry name" value="DUF4283 DOMAIN-CONTAINING PROTEIN-RELATED"/>
    <property type="match status" value="1"/>
</dbReference>
<evidence type="ECO:0000313" key="5">
    <source>
        <dbReference type="Proteomes" id="UP001231189"/>
    </source>
</evidence>
<dbReference type="EMBL" id="JAUUTY010000002">
    <property type="protein sequence ID" value="KAK1677741.1"/>
    <property type="molecule type" value="Genomic_DNA"/>
</dbReference>
<feature type="region of interest" description="Disordered" evidence="2">
    <location>
        <begin position="801"/>
        <end position="858"/>
    </location>
</feature>
<dbReference type="Gene3D" id="4.10.60.10">
    <property type="entry name" value="Zinc finger, CCHC-type"/>
    <property type="match status" value="1"/>
</dbReference>
<feature type="region of interest" description="Disordered" evidence="2">
    <location>
        <begin position="203"/>
        <end position="235"/>
    </location>
</feature>
<feature type="region of interest" description="Disordered" evidence="2">
    <location>
        <begin position="24"/>
        <end position="97"/>
    </location>
</feature>
<evidence type="ECO:0000256" key="2">
    <source>
        <dbReference type="SAM" id="MobiDB-lite"/>
    </source>
</evidence>
<dbReference type="InterPro" id="IPR036875">
    <property type="entry name" value="Znf_CCHC_sf"/>
</dbReference>
<comment type="caution">
    <text evidence="4">The sequence shown here is derived from an EMBL/GenBank/DDBJ whole genome shotgun (WGS) entry which is preliminary data.</text>
</comment>
<reference evidence="4" key="1">
    <citation type="submission" date="2023-07" db="EMBL/GenBank/DDBJ databases">
        <title>A chromosome-level genome assembly of Lolium multiflorum.</title>
        <authorList>
            <person name="Chen Y."/>
            <person name="Copetti D."/>
            <person name="Kolliker R."/>
            <person name="Studer B."/>
        </authorList>
    </citation>
    <scope>NUCLEOTIDE SEQUENCE</scope>
    <source>
        <strain evidence="4">02402/16</strain>
        <tissue evidence="4">Leaf</tissue>
    </source>
</reference>
<proteinExistence type="predicted"/>
<feature type="region of interest" description="Disordered" evidence="2">
    <location>
        <begin position="999"/>
        <end position="1019"/>
    </location>
</feature>
<feature type="compositionally biased region" description="Basic and acidic residues" evidence="2">
    <location>
        <begin position="825"/>
        <end position="848"/>
    </location>
</feature>
<dbReference type="PANTHER" id="PTHR33170:SF40">
    <property type="entry name" value="OS04G0557100 PROTEIN"/>
    <property type="match status" value="1"/>
</dbReference>
<name>A0AAD8T9X5_LOLMU</name>
<keyword evidence="1" id="KW-0479">Metal-binding</keyword>
<protein>
    <recommendedName>
        <fullName evidence="3">CCHC-type domain-containing protein</fullName>
    </recommendedName>
</protein>
<feature type="compositionally biased region" description="Acidic residues" evidence="2">
    <location>
        <begin position="50"/>
        <end position="63"/>
    </location>
</feature>
<dbReference type="SUPFAM" id="SSF57756">
    <property type="entry name" value="Retrovirus zinc finger-like domains"/>
    <property type="match status" value="1"/>
</dbReference>
<keyword evidence="1" id="KW-0862">Zinc</keyword>
<accession>A0AAD8T9X5</accession>
<dbReference type="GO" id="GO:0003676">
    <property type="term" value="F:nucleic acid binding"/>
    <property type="evidence" value="ECO:0007669"/>
    <property type="project" value="InterPro"/>
</dbReference>
<feature type="domain" description="CCHC-type" evidence="3">
    <location>
        <begin position="564"/>
        <end position="578"/>
    </location>
</feature>
<gene>
    <name evidence="4" type="ORF">QYE76_038589</name>
</gene>